<keyword evidence="2" id="KW-1185">Reference proteome</keyword>
<sequence length="223" mass="24634">MVDEVGDGLFGAVGSGLAELVVLAEQLNVNWVFSYNTTMVISMSAMADLFLVTDSFEAPEWVQGERLEELLQLLHKINGFSVLTLQTNSSEGWSSVGSGKRGAATGGGRPSLDQGCFEITVNRRHSRSFQVPTKFFFQPRSWAPAVFLVVAEDHARFESVSFLLICKLRKVGNQIFNGFVEAGKETFSFHGDLPESSWGLTRKKSGFIFKCYFLIKAALLLFA</sequence>
<dbReference type="EMBL" id="JAMYWD010000001">
    <property type="protein sequence ID" value="KAJ4982280.1"/>
    <property type="molecule type" value="Genomic_DNA"/>
</dbReference>
<accession>A0A9Q0L4X5</accession>
<reference evidence="1" key="1">
    <citation type="journal article" date="2023" name="Plant J.">
        <title>The genome of the king protea, Protea cynaroides.</title>
        <authorList>
            <person name="Chang J."/>
            <person name="Duong T.A."/>
            <person name="Schoeman C."/>
            <person name="Ma X."/>
            <person name="Roodt D."/>
            <person name="Barker N."/>
            <person name="Li Z."/>
            <person name="Van de Peer Y."/>
            <person name="Mizrachi E."/>
        </authorList>
    </citation>
    <scope>NUCLEOTIDE SEQUENCE</scope>
    <source>
        <tissue evidence="1">Young leaves</tissue>
    </source>
</reference>
<organism evidence="1 2">
    <name type="scientific">Protea cynaroides</name>
    <dbReference type="NCBI Taxonomy" id="273540"/>
    <lineage>
        <taxon>Eukaryota</taxon>
        <taxon>Viridiplantae</taxon>
        <taxon>Streptophyta</taxon>
        <taxon>Embryophyta</taxon>
        <taxon>Tracheophyta</taxon>
        <taxon>Spermatophyta</taxon>
        <taxon>Magnoliopsida</taxon>
        <taxon>Proteales</taxon>
        <taxon>Proteaceae</taxon>
        <taxon>Protea</taxon>
    </lineage>
</organism>
<comment type="caution">
    <text evidence="1">The sequence shown here is derived from an EMBL/GenBank/DDBJ whole genome shotgun (WGS) entry which is preliminary data.</text>
</comment>
<gene>
    <name evidence="1" type="ORF">NE237_033117</name>
</gene>
<dbReference type="Proteomes" id="UP001141806">
    <property type="component" value="Unassembled WGS sequence"/>
</dbReference>
<name>A0A9Q0L4X5_9MAGN</name>
<evidence type="ECO:0000313" key="2">
    <source>
        <dbReference type="Proteomes" id="UP001141806"/>
    </source>
</evidence>
<evidence type="ECO:0000313" key="1">
    <source>
        <dbReference type="EMBL" id="KAJ4982280.1"/>
    </source>
</evidence>
<protein>
    <submittedName>
        <fullName evidence="1">Uncharacterized protein</fullName>
    </submittedName>
</protein>
<dbReference type="AlphaFoldDB" id="A0A9Q0L4X5"/>
<proteinExistence type="predicted"/>